<dbReference type="PRINTS" id="PR00080">
    <property type="entry name" value="SDRFAMILY"/>
</dbReference>
<gene>
    <name evidence="3" type="ORF">CR105_06920</name>
</gene>
<dbReference type="InterPro" id="IPR002347">
    <property type="entry name" value="SDR_fam"/>
</dbReference>
<sequence length="243" mass="25144">MTTTKRCAVVTGGSAGIGAEICQQLLAGGYEVVSLSRRAPAFTHERLHSVEVDLADRAATALAAREVAERFAPDTLVHNAGVILPARLEEVKLEDLDTLVEIHLGAAIQLAQAMLPAMKAGGFGRIVLLSSRGALGLAGRTNYGATKSGMFGMARTWALELAPHGVTVNVVAPGPVQTDMFHEIVPVGSPKVAALAASIPVKRLGQPNDVAHAVKFFTSAEAGFVTGQVLYVCGGTSLGGLVL</sequence>
<dbReference type="InterPro" id="IPR020904">
    <property type="entry name" value="Sc_DH/Rdtase_CS"/>
</dbReference>
<name>A0A2G8TIB8_9BURK</name>
<organism evidence="3 4">
    <name type="scientific">Massilia eurypsychrophila</name>
    <dbReference type="NCBI Taxonomy" id="1485217"/>
    <lineage>
        <taxon>Bacteria</taxon>
        <taxon>Pseudomonadati</taxon>
        <taxon>Pseudomonadota</taxon>
        <taxon>Betaproteobacteria</taxon>
        <taxon>Burkholderiales</taxon>
        <taxon>Oxalobacteraceae</taxon>
        <taxon>Telluria group</taxon>
        <taxon>Massilia</taxon>
    </lineage>
</organism>
<dbReference type="PROSITE" id="PS00061">
    <property type="entry name" value="ADH_SHORT"/>
    <property type="match status" value="1"/>
</dbReference>
<comment type="caution">
    <text evidence="3">The sequence shown here is derived from an EMBL/GenBank/DDBJ whole genome shotgun (WGS) entry which is preliminary data.</text>
</comment>
<proteinExistence type="inferred from homology"/>
<dbReference type="OrthoDB" id="9802564at2"/>
<dbReference type="CDD" id="cd05233">
    <property type="entry name" value="SDR_c"/>
    <property type="match status" value="1"/>
</dbReference>
<dbReference type="GO" id="GO:0030497">
    <property type="term" value="P:fatty acid elongation"/>
    <property type="evidence" value="ECO:0007669"/>
    <property type="project" value="TreeGrafter"/>
</dbReference>
<dbReference type="AlphaFoldDB" id="A0A2G8TIB8"/>
<keyword evidence="2" id="KW-0560">Oxidoreductase</keyword>
<dbReference type="PANTHER" id="PTHR42760">
    <property type="entry name" value="SHORT-CHAIN DEHYDROGENASES/REDUCTASES FAMILY MEMBER"/>
    <property type="match status" value="1"/>
</dbReference>
<evidence type="ECO:0000256" key="1">
    <source>
        <dbReference type="ARBA" id="ARBA00006484"/>
    </source>
</evidence>
<dbReference type="Pfam" id="PF13561">
    <property type="entry name" value="adh_short_C2"/>
    <property type="match status" value="1"/>
</dbReference>
<accession>A0A2G8TIB8</accession>
<evidence type="ECO:0000256" key="2">
    <source>
        <dbReference type="ARBA" id="ARBA00023002"/>
    </source>
</evidence>
<evidence type="ECO:0000313" key="4">
    <source>
        <dbReference type="Proteomes" id="UP000230390"/>
    </source>
</evidence>
<protein>
    <submittedName>
        <fullName evidence="3">Short-chain dehydrogenase</fullName>
    </submittedName>
</protein>
<dbReference type="InterPro" id="IPR036291">
    <property type="entry name" value="NAD(P)-bd_dom_sf"/>
</dbReference>
<dbReference type="PANTHER" id="PTHR42760:SF129">
    <property type="entry name" value="OXIDOREDUCTASE"/>
    <property type="match status" value="1"/>
</dbReference>
<dbReference type="PRINTS" id="PR00081">
    <property type="entry name" value="GDHRDH"/>
</dbReference>
<reference evidence="3 4" key="1">
    <citation type="submission" date="2017-10" db="EMBL/GenBank/DDBJ databases">
        <title>Massilia psychrophilum sp. nov., a novel purple-pigmented bacterium isolated from Tianshan glacier, Xinjiang Municipality, China.</title>
        <authorList>
            <person name="Wang H."/>
        </authorList>
    </citation>
    <scope>NUCLEOTIDE SEQUENCE [LARGE SCALE GENOMIC DNA]</scope>
    <source>
        <strain evidence="3 4">JCM 30074</strain>
    </source>
</reference>
<evidence type="ECO:0000313" key="3">
    <source>
        <dbReference type="EMBL" id="PIL45791.1"/>
    </source>
</evidence>
<dbReference type="GO" id="GO:0016616">
    <property type="term" value="F:oxidoreductase activity, acting on the CH-OH group of donors, NAD or NADP as acceptor"/>
    <property type="evidence" value="ECO:0007669"/>
    <property type="project" value="TreeGrafter"/>
</dbReference>
<dbReference type="Proteomes" id="UP000230390">
    <property type="component" value="Unassembled WGS sequence"/>
</dbReference>
<dbReference type="RefSeq" id="WP_099787702.1">
    <property type="nucleotide sequence ID" value="NZ_JBHLYV010000029.1"/>
</dbReference>
<keyword evidence="4" id="KW-1185">Reference proteome</keyword>
<dbReference type="Gene3D" id="3.40.50.720">
    <property type="entry name" value="NAD(P)-binding Rossmann-like Domain"/>
    <property type="match status" value="1"/>
</dbReference>
<dbReference type="EMBL" id="PDOC01000003">
    <property type="protein sequence ID" value="PIL45791.1"/>
    <property type="molecule type" value="Genomic_DNA"/>
</dbReference>
<dbReference type="SUPFAM" id="SSF51735">
    <property type="entry name" value="NAD(P)-binding Rossmann-fold domains"/>
    <property type="match status" value="1"/>
</dbReference>
<comment type="similarity">
    <text evidence="1">Belongs to the short-chain dehydrogenases/reductases (SDR) family.</text>
</comment>
<dbReference type="FunFam" id="3.40.50.720:FF:000173">
    <property type="entry name" value="3-oxoacyl-[acyl-carrier protein] reductase"/>
    <property type="match status" value="1"/>
</dbReference>